<comment type="caution">
    <text evidence="1">The sequence shown here is derived from an EMBL/GenBank/DDBJ whole genome shotgun (WGS) entry which is preliminary data.</text>
</comment>
<keyword evidence="2" id="KW-1185">Reference proteome</keyword>
<reference evidence="2" key="1">
    <citation type="submission" date="2018-11" db="EMBL/GenBank/DDBJ databases">
        <title>Chitinophaga lutea sp.nov., isolate from arsenic contaminated soil.</title>
        <authorList>
            <person name="Zong Y."/>
        </authorList>
    </citation>
    <scope>NUCLEOTIDE SEQUENCE [LARGE SCALE GENOMIC DNA]</scope>
    <source>
        <strain evidence="2">YLT18</strain>
    </source>
</reference>
<dbReference type="Gene3D" id="2.60.40.10">
    <property type="entry name" value="Immunoglobulins"/>
    <property type="match status" value="1"/>
</dbReference>
<dbReference type="EMBL" id="RMBX01000019">
    <property type="protein sequence ID" value="RPD38061.1"/>
    <property type="molecule type" value="Genomic_DNA"/>
</dbReference>
<dbReference type="OrthoDB" id="627712at2"/>
<protein>
    <recommendedName>
        <fullName evidence="3">PKD domain-containing protein</fullName>
    </recommendedName>
</protein>
<dbReference type="AlphaFoldDB" id="A0A3N4M4M1"/>
<dbReference type="InterPro" id="IPR013783">
    <property type="entry name" value="Ig-like_fold"/>
</dbReference>
<sequence length="1143" mass="125833">MAFGWMAVAETAEAQCNWSVQAVVDSSRCAASGKITASLTGPDKNNVTNLLYKLKSADGLEYPEVGNPSFENLPAGTYELMAKGVCNSQLDSSTIIVTVPGNYVAFSANGVGLRNAFRNCNTGQAKMSFFNGRKRYRVSITGWPAAYQGEKIFYTQASELVVDSLPTGNYTFILSDSCGSSASPQSVTIGELPTPTVSEMGIGFLDLIQADCNKLSMAPPSIHPTSPFYPYVNANSGFKFGVAWPGNEPAEYVSVMGTRPWLNLPAGQTMKDIYGQTINYYIKSPCGEVTILPHTVFTPSGSVFIVKNCSVDFGLDGSFGSRSTICLPISVKVKNRQTEQHWDITLYDANDWTQHGFPYGSYDISILSADSAVLYSATNYMIAPDTDNDKYTATVNPGQGIYGLDRSANIRITIKPGQVWAAGSIIELVSPATHRLKVVLPTDGGSVYEYAVTDNQQFFKPGVYTWKVTDRCGSQYITTEVKESDVYKYDWSIAEKDSCNGKILNITKNVTLNGQPKPTYYAIVRDPSGVVWNPVYVQQGPLLLQSPGEYRIGISAYPYVPDYYEVFGRTENIKFINYTPKPLAIDPNLTAGYICPQGAPNSGSIVVRAINGILQPGASYQFKLAAAGNGFTGPYLDSNYVGRFNSGSSYSLMVNQNYDVKIIDGCGASIVQTVRILDYATAQLALLDKEAYCVGDIAKLNVLQLPSTAIKYRWTFPDGSTDTLKAPIIRNLGPQDRGVYHVAISADICQDTIRGQVTLDLADFERICYSAVTDTSVNPYTAGLLGNWRAFRAYSYYGARKESDPNQQTNTRTDGTYADFITFWQKQQHGWKASQDTTRWVWTAESTLFNKKGFELENKDPLGRYNTAIYGFEDALAVAAVQNSRYREAAFEGFEDYDLSSNICETGCYTGRRFDFSSFLGMIDSTQRHTGRYSIRIAAGDTMFTSHTVTDVAGEASKPVFQTGAAVCTLPGLVLKAIKADSTVLLPPFSPLAGKKVLFSAWVKEQADCNCNGYTQNVVKLVVKKGEETFIHTILPSGNIIEGWQRYEYAADVPQGSTQLSVLFIANGTSDLYIDDIRLHPYNANMKSYVYDPMTLRMMAELDENNYATFFEYDDDGVLIRVKKETERGIKTIKETRSALVKE</sequence>
<dbReference type="Gene3D" id="2.60.120.260">
    <property type="entry name" value="Galactose-binding domain-like"/>
    <property type="match status" value="1"/>
</dbReference>
<accession>A0A3N4M4M1</accession>
<evidence type="ECO:0000313" key="2">
    <source>
        <dbReference type="Proteomes" id="UP000279089"/>
    </source>
</evidence>
<dbReference type="Proteomes" id="UP000279089">
    <property type="component" value="Unassembled WGS sequence"/>
</dbReference>
<evidence type="ECO:0000313" key="1">
    <source>
        <dbReference type="EMBL" id="RPD38061.1"/>
    </source>
</evidence>
<name>A0A3N4M4M1_9BACT</name>
<organism evidence="1 2">
    <name type="scientific">Chitinophaga barathri</name>
    <dbReference type="NCBI Taxonomy" id="1647451"/>
    <lineage>
        <taxon>Bacteria</taxon>
        <taxon>Pseudomonadati</taxon>
        <taxon>Bacteroidota</taxon>
        <taxon>Chitinophagia</taxon>
        <taxon>Chitinophagales</taxon>
        <taxon>Chitinophagaceae</taxon>
        <taxon>Chitinophaga</taxon>
    </lineage>
</organism>
<evidence type="ECO:0008006" key="3">
    <source>
        <dbReference type="Google" id="ProtNLM"/>
    </source>
</evidence>
<gene>
    <name evidence="1" type="ORF">EG028_26985</name>
</gene>
<proteinExistence type="predicted"/>